<dbReference type="Gene3D" id="3.50.50.60">
    <property type="entry name" value="FAD/NAD(P)-binding domain"/>
    <property type="match status" value="2"/>
</dbReference>
<proteinExistence type="predicted"/>
<accession>A0AAV0YKH6</accession>
<dbReference type="Pfam" id="PF05199">
    <property type="entry name" value="GMC_oxred_C"/>
    <property type="match status" value="1"/>
</dbReference>
<keyword evidence="3" id="KW-0274">FAD</keyword>
<evidence type="ECO:0000256" key="2">
    <source>
        <dbReference type="ARBA" id="ARBA00022630"/>
    </source>
</evidence>
<sequence length="276" mass="31677">MILISAHKWFNCFKNVVDVERCVNRTLKLGNVLRSRAMNDFKFRNWLGVKDFRFIGPALLMIKQIMLNMTEFCRIVITIWNYHGGRVVGRVVGFHLKVYLYKIIFNSNGSNSMGRDVRGRVVDSHLKVIGIYSLRFMDGYICSVSSKTNSQATNEAWKIFSANIERQVGSIATLGNVLMSRAMNDFKFRNWLGVKDFRFIGPTLLMTKQIMLNMTEFCRMISTIWNYHGGCVIGRVVDSHLKVIAIYSLRFMDGSVCSVSSKINSQATNETWKVSF</sequence>
<evidence type="ECO:0000256" key="3">
    <source>
        <dbReference type="ARBA" id="ARBA00022827"/>
    </source>
</evidence>
<dbReference type="GO" id="GO:0016614">
    <property type="term" value="F:oxidoreductase activity, acting on CH-OH group of donors"/>
    <property type="evidence" value="ECO:0007669"/>
    <property type="project" value="InterPro"/>
</dbReference>
<keyword evidence="2" id="KW-0285">Flavoprotein</keyword>
<feature type="domain" description="Glucose-methanol-choline oxidoreductase C-terminal" evidence="4">
    <location>
        <begin position="219"/>
        <end position="268"/>
    </location>
</feature>
<name>A0AAV0YKH6_VICFA</name>
<protein>
    <recommendedName>
        <fullName evidence="4">Glucose-methanol-choline oxidoreductase C-terminal domain-containing protein</fullName>
    </recommendedName>
</protein>
<comment type="cofactor">
    <cofactor evidence="1">
        <name>FAD</name>
        <dbReference type="ChEBI" id="CHEBI:57692"/>
    </cofactor>
</comment>
<evidence type="ECO:0000256" key="1">
    <source>
        <dbReference type="ARBA" id="ARBA00001974"/>
    </source>
</evidence>
<dbReference type="PANTHER" id="PTHR45968">
    <property type="entry name" value="OSJNBA0019K04.7 PROTEIN"/>
    <property type="match status" value="1"/>
</dbReference>
<evidence type="ECO:0000259" key="4">
    <source>
        <dbReference type="Pfam" id="PF05199"/>
    </source>
</evidence>
<reference evidence="5 6" key="1">
    <citation type="submission" date="2023-01" db="EMBL/GenBank/DDBJ databases">
        <authorList>
            <person name="Kreplak J."/>
        </authorList>
    </citation>
    <scope>NUCLEOTIDE SEQUENCE [LARGE SCALE GENOMIC DNA]</scope>
</reference>
<evidence type="ECO:0000313" key="5">
    <source>
        <dbReference type="EMBL" id="CAI8586319.1"/>
    </source>
</evidence>
<organism evidence="5 6">
    <name type="scientific">Vicia faba</name>
    <name type="common">Broad bean</name>
    <name type="synonym">Faba vulgaris</name>
    <dbReference type="NCBI Taxonomy" id="3906"/>
    <lineage>
        <taxon>Eukaryota</taxon>
        <taxon>Viridiplantae</taxon>
        <taxon>Streptophyta</taxon>
        <taxon>Embryophyta</taxon>
        <taxon>Tracheophyta</taxon>
        <taxon>Spermatophyta</taxon>
        <taxon>Magnoliopsida</taxon>
        <taxon>eudicotyledons</taxon>
        <taxon>Gunneridae</taxon>
        <taxon>Pentapetalae</taxon>
        <taxon>rosids</taxon>
        <taxon>fabids</taxon>
        <taxon>Fabales</taxon>
        <taxon>Fabaceae</taxon>
        <taxon>Papilionoideae</taxon>
        <taxon>50 kb inversion clade</taxon>
        <taxon>NPAAA clade</taxon>
        <taxon>Hologalegina</taxon>
        <taxon>IRL clade</taxon>
        <taxon>Fabeae</taxon>
        <taxon>Vicia</taxon>
    </lineage>
</organism>
<dbReference type="Gene3D" id="3.30.410.40">
    <property type="match status" value="2"/>
</dbReference>
<dbReference type="InterPro" id="IPR007867">
    <property type="entry name" value="GMC_OxRtase_C"/>
</dbReference>
<dbReference type="Proteomes" id="UP001157006">
    <property type="component" value="Chromosome 1L"/>
</dbReference>
<dbReference type="PANTHER" id="PTHR45968:SF2">
    <property type="entry name" value="(R)-MANDELONITRILE LYASE-LIKE"/>
    <property type="match status" value="1"/>
</dbReference>
<dbReference type="AlphaFoldDB" id="A0AAV0YKH6"/>
<dbReference type="EMBL" id="OX451736">
    <property type="protein sequence ID" value="CAI8586319.1"/>
    <property type="molecule type" value="Genomic_DNA"/>
</dbReference>
<dbReference type="InterPro" id="IPR036188">
    <property type="entry name" value="FAD/NAD-bd_sf"/>
</dbReference>
<gene>
    <name evidence="5" type="ORF">VFH_I248640</name>
</gene>
<keyword evidence="6" id="KW-1185">Reference proteome</keyword>
<dbReference type="InterPro" id="IPR051871">
    <property type="entry name" value="GMC_Oxidoreductase-Related"/>
</dbReference>
<evidence type="ECO:0000313" key="6">
    <source>
        <dbReference type="Proteomes" id="UP001157006"/>
    </source>
</evidence>